<sequence length="93" mass="10296">MKKRGTATIPQDANPERGIQGTDNDVDTTNHSGEDARGTPAAKNCTIDFTADHRMRMFTFQASPRMPIKCNVIAYPPVVKETPQNLSIPRTRP</sequence>
<proteinExistence type="predicted"/>
<gene>
    <name evidence="2" type="ORF">BDV37DRAFT_243283</name>
</gene>
<protein>
    <submittedName>
        <fullName evidence="2">Uncharacterized protein</fullName>
    </submittedName>
</protein>
<dbReference type="RefSeq" id="XP_031943461.1">
    <property type="nucleotide sequence ID" value="XM_032081416.1"/>
</dbReference>
<reference evidence="2 3" key="1">
    <citation type="submission" date="2019-04" db="EMBL/GenBank/DDBJ databases">
        <authorList>
            <consortium name="DOE Joint Genome Institute"/>
            <person name="Mondo S."/>
            <person name="Kjaerbolling I."/>
            <person name="Vesth T."/>
            <person name="Frisvad J.C."/>
            <person name="Nybo J.L."/>
            <person name="Theobald S."/>
            <person name="Kildgaard S."/>
            <person name="Isbrandt T."/>
            <person name="Kuo A."/>
            <person name="Sato A."/>
            <person name="Lyhne E.K."/>
            <person name="Kogle M.E."/>
            <person name="Wiebenga A."/>
            <person name="Kun R.S."/>
            <person name="Lubbers R.J."/>
            <person name="Makela M.R."/>
            <person name="Barry K."/>
            <person name="Chovatia M."/>
            <person name="Clum A."/>
            <person name="Daum C."/>
            <person name="Haridas S."/>
            <person name="He G."/>
            <person name="LaButti K."/>
            <person name="Lipzen A."/>
            <person name="Riley R."/>
            <person name="Salamov A."/>
            <person name="Simmons B.A."/>
            <person name="Magnuson J.K."/>
            <person name="Henrissat B."/>
            <person name="Mortensen U.H."/>
            <person name="Larsen T.O."/>
            <person name="Devries R.P."/>
            <person name="Grigoriev I.V."/>
            <person name="Machida M."/>
            <person name="Baker S.E."/>
            <person name="Andersen M.R."/>
            <person name="Cantor M.N."/>
            <person name="Hua S.X."/>
        </authorList>
    </citation>
    <scope>NUCLEOTIDE SEQUENCE [LARGE SCALE GENOMIC DNA]</scope>
    <source>
        <strain evidence="2 3">CBS 119388</strain>
    </source>
</reference>
<dbReference type="EMBL" id="ML736755">
    <property type="protein sequence ID" value="KAE8406142.1"/>
    <property type="molecule type" value="Genomic_DNA"/>
</dbReference>
<dbReference type="Proteomes" id="UP000325579">
    <property type="component" value="Unassembled WGS sequence"/>
</dbReference>
<evidence type="ECO:0000256" key="1">
    <source>
        <dbReference type="SAM" id="MobiDB-lite"/>
    </source>
</evidence>
<name>A0A5N7DI54_9EURO</name>
<dbReference type="GeneID" id="43666107"/>
<organism evidence="2 3">
    <name type="scientific">Aspergillus pseudonomiae</name>
    <dbReference type="NCBI Taxonomy" id="1506151"/>
    <lineage>
        <taxon>Eukaryota</taxon>
        <taxon>Fungi</taxon>
        <taxon>Dikarya</taxon>
        <taxon>Ascomycota</taxon>
        <taxon>Pezizomycotina</taxon>
        <taxon>Eurotiomycetes</taxon>
        <taxon>Eurotiomycetidae</taxon>
        <taxon>Eurotiales</taxon>
        <taxon>Aspergillaceae</taxon>
        <taxon>Aspergillus</taxon>
        <taxon>Aspergillus subgen. Circumdati</taxon>
    </lineage>
</organism>
<evidence type="ECO:0000313" key="2">
    <source>
        <dbReference type="EMBL" id="KAE8406142.1"/>
    </source>
</evidence>
<keyword evidence="3" id="KW-1185">Reference proteome</keyword>
<accession>A0A5N7DI54</accession>
<dbReference type="AlphaFoldDB" id="A0A5N7DI54"/>
<evidence type="ECO:0000313" key="3">
    <source>
        <dbReference type="Proteomes" id="UP000325579"/>
    </source>
</evidence>
<feature type="compositionally biased region" description="Polar residues" evidence="1">
    <location>
        <begin position="21"/>
        <end position="31"/>
    </location>
</feature>
<feature type="region of interest" description="Disordered" evidence="1">
    <location>
        <begin position="1"/>
        <end position="41"/>
    </location>
</feature>